<sequence length="108" mass="11106">MPYSLAPVADGGGDTVEVDPDGGEEEELELQVHMRGLEVVVDHGGDGDGEDDQDPSVHTEAAALGVDGVVHVEVAAQSVVEEVQAAVLDDEHGGLVVAEDSPSSCYIN</sequence>
<accession>A0ABR2G580</accession>
<proteinExistence type="predicted"/>
<reference evidence="1 2" key="1">
    <citation type="journal article" date="2024" name="G3 (Bethesda)">
        <title>Genome assembly of Hibiscus sabdariffa L. provides insights into metabolisms of medicinal natural products.</title>
        <authorList>
            <person name="Kim T."/>
        </authorList>
    </citation>
    <scope>NUCLEOTIDE SEQUENCE [LARGE SCALE GENOMIC DNA]</scope>
    <source>
        <strain evidence="1">TK-2024</strain>
        <tissue evidence="1">Old leaves</tissue>
    </source>
</reference>
<keyword evidence="2" id="KW-1185">Reference proteome</keyword>
<evidence type="ECO:0000313" key="1">
    <source>
        <dbReference type="EMBL" id="KAK8595711.1"/>
    </source>
</evidence>
<name>A0ABR2G580_9ROSI</name>
<gene>
    <name evidence="1" type="ORF">V6N12_064223</name>
</gene>
<comment type="caution">
    <text evidence="1">The sequence shown here is derived from an EMBL/GenBank/DDBJ whole genome shotgun (WGS) entry which is preliminary data.</text>
</comment>
<organism evidence="1 2">
    <name type="scientific">Hibiscus sabdariffa</name>
    <name type="common">roselle</name>
    <dbReference type="NCBI Taxonomy" id="183260"/>
    <lineage>
        <taxon>Eukaryota</taxon>
        <taxon>Viridiplantae</taxon>
        <taxon>Streptophyta</taxon>
        <taxon>Embryophyta</taxon>
        <taxon>Tracheophyta</taxon>
        <taxon>Spermatophyta</taxon>
        <taxon>Magnoliopsida</taxon>
        <taxon>eudicotyledons</taxon>
        <taxon>Gunneridae</taxon>
        <taxon>Pentapetalae</taxon>
        <taxon>rosids</taxon>
        <taxon>malvids</taxon>
        <taxon>Malvales</taxon>
        <taxon>Malvaceae</taxon>
        <taxon>Malvoideae</taxon>
        <taxon>Hibiscus</taxon>
    </lineage>
</organism>
<protein>
    <submittedName>
        <fullName evidence="1">Uncharacterized protein</fullName>
    </submittedName>
</protein>
<evidence type="ECO:0000313" key="2">
    <source>
        <dbReference type="Proteomes" id="UP001472677"/>
    </source>
</evidence>
<dbReference type="Proteomes" id="UP001472677">
    <property type="component" value="Unassembled WGS sequence"/>
</dbReference>
<dbReference type="EMBL" id="JBBPBM010000002">
    <property type="protein sequence ID" value="KAK8595711.1"/>
    <property type="molecule type" value="Genomic_DNA"/>
</dbReference>